<organism evidence="2 3">
    <name type="scientific">Nocardioides exalbidus</name>
    <dbReference type="NCBI Taxonomy" id="402596"/>
    <lineage>
        <taxon>Bacteria</taxon>
        <taxon>Bacillati</taxon>
        <taxon>Actinomycetota</taxon>
        <taxon>Actinomycetes</taxon>
        <taxon>Propionibacteriales</taxon>
        <taxon>Nocardioidaceae</taxon>
        <taxon>Nocardioides</taxon>
    </lineage>
</organism>
<sequence length="191" mass="19785">MPDGDPLDDVRAAATTLHLAERGLADAVHAARAAGASWAAIGSVLGTSRQNVFKRFGTPRDPRTGEPMAPTDHASVRSTTERVFTLIDEGAYDDLRALMPDDVARVLTRDVVLGTWARAVADAGNLVRCEGTTVELPGGEPAPDGPVLGTVVGVTTLVCEAGEWQGRAALGPDGRLLGVLVVPVGAEGLPF</sequence>
<dbReference type="AlphaFoldDB" id="A0A1H4VQJ0"/>
<keyword evidence="3" id="KW-1185">Reference proteome</keyword>
<dbReference type="RefSeq" id="WP_217630359.1">
    <property type="nucleotide sequence ID" value="NZ_FNRT01000002.1"/>
</dbReference>
<name>A0A1H4VQJ0_9ACTN</name>
<evidence type="ECO:0000313" key="3">
    <source>
        <dbReference type="Proteomes" id="UP000198742"/>
    </source>
</evidence>
<dbReference type="STRING" id="402596.SAMN04489844_3077"/>
<proteinExistence type="predicted"/>
<evidence type="ECO:0000256" key="1">
    <source>
        <dbReference type="SAM" id="MobiDB-lite"/>
    </source>
</evidence>
<evidence type="ECO:0000313" key="2">
    <source>
        <dbReference type="EMBL" id="SEC83213.1"/>
    </source>
</evidence>
<gene>
    <name evidence="2" type="ORF">SAMN04489844_3077</name>
</gene>
<reference evidence="3" key="1">
    <citation type="submission" date="2016-10" db="EMBL/GenBank/DDBJ databases">
        <authorList>
            <person name="Varghese N."/>
            <person name="Submissions S."/>
        </authorList>
    </citation>
    <scope>NUCLEOTIDE SEQUENCE [LARGE SCALE GENOMIC DNA]</scope>
    <source>
        <strain evidence="3">DSM 22017</strain>
    </source>
</reference>
<accession>A0A1H4VQJ0</accession>
<protein>
    <submittedName>
        <fullName evidence="2">Uncharacterized protein</fullName>
    </submittedName>
</protein>
<dbReference type="EMBL" id="FNRT01000002">
    <property type="protein sequence ID" value="SEC83213.1"/>
    <property type="molecule type" value="Genomic_DNA"/>
</dbReference>
<dbReference type="Proteomes" id="UP000198742">
    <property type="component" value="Unassembled WGS sequence"/>
</dbReference>
<feature type="region of interest" description="Disordered" evidence="1">
    <location>
        <begin position="57"/>
        <end position="76"/>
    </location>
</feature>